<evidence type="ECO:0000313" key="3">
    <source>
        <dbReference type="Proteomes" id="UP001190700"/>
    </source>
</evidence>
<accession>A0AAE0LCP4</accession>
<feature type="region of interest" description="Disordered" evidence="1">
    <location>
        <begin position="1"/>
        <end position="32"/>
    </location>
</feature>
<dbReference type="AlphaFoldDB" id="A0AAE0LCP4"/>
<gene>
    <name evidence="2" type="ORF">CYMTET_12174</name>
</gene>
<comment type="caution">
    <text evidence="2">The sequence shown here is derived from an EMBL/GenBank/DDBJ whole genome shotgun (WGS) entry which is preliminary data.</text>
</comment>
<feature type="compositionally biased region" description="Polar residues" evidence="1">
    <location>
        <begin position="51"/>
        <end position="60"/>
    </location>
</feature>
<dbReference type="EMBL" id="LGRX02004592">
    <property type="protein sequence ID" value="KAK3279965.1"/>
    <property type="molecule type" value="Genomic_DNA"/>
</dbReference>
<dbReference type="Proteomes" id="UP001190700">
    <property type="component" value="Unassembled WGS sequence"/>
</dbReference>
<evidence type="ECO:0000256" key="1">
    <source>
        <dbReference type="SAM" id="MobiDB-lite"/>
    </source>
</evidence>
<proteinExistence type="predicted"/>
<feature type="non-terminal residue" evidence="2">
    <location>
        <position position="206"/>
    </location>
</feature>
<sequence length="206" mass="22364">MTPLFPSDGTEASLATLVSDTNSSDSEDLDADEAALEQVCAVRPVACPTSAIPTTRSSGENGEAEQRSSGEAEQTKQTATQATPPDEEDAEEVPQWIWDELTELKQVYADVVGMELPKETGMMVVANEVCQEIRDGIEEKLWRQYRGVPMTVHPSSPSVVVLVIKGDAGDGCRCMSPAASRLRQCFSTQSGVSEWLWRIIEARAAE</sequence>
<feature type="region of interest" description="Disordered" evidence="1">
    <location>
        <begin position="47"/>
        <end position="91"/>
    </location>
</feature>
<keyword evidence="3" id="KW-1185">Reference proteome</keyword>
<reference evidence="2 3" key="1">
    <citation type="journal article" date="2015" name="Genome Biol. Evol.">
        <title>Comparative Genomics of a Bacterivorous Green Alga Reveals Evolutionary Causalities and Consequences of Phago-Mixotrophic Mode of Nutrition.</title>
        <authorList>
            <person name="Burns J.A."/>
            <person name="Paasch A."/>
            <person name="Narechania A."/>
            <person name="Kim E."/>
        </authorList>
    </citation>
    <scope>NUCLEOTIDE SEQUENCE [LARGE SCALE GENOMIC DNA]</scope>
    <source>
        <strain evidence="2 3">PLY_AMNH</strain>
    </source>
</reference>
<protein>
    <submittedName>
        <fullName evidence="2">Uncharacterized protein</fullName>
    </submittedName>
</protein>
<feature type="compositionally biased region" description="Basic and acidic residues" evidence="1">
    <location>
        <begin position="64"/>
        <end position="74"/>
    </location>
</feature>
<evidence type="ECO:0000313" key="2">
    <source>
        <dbReference type="EMBL" id="KAK3279965.1"/>
    </source>
</evidence>
<name>A0AAE0LCP4_9CHLO</name>
<organism evidence="2 3">
    <name type="scientific">Cymbomonas tetramitiformis</name>
    <dbReference type="NCBI Taxonomy" id="36881"/>
    <lineage>
        <taxon>Eukaryota</taxon>
        <taxon>Viridiplantae</taxon>
        <taxon>Chlorophyta</taxon>
        <taxon>Pyramimonadophyceae</taxon>
        <taxon>Pyramimonadales</taxon>
        <taxon>Pyramimonadaceae</taxon>
        <taxon>Cymbomonas</taxon>
    </lineage>
</organism>